<dbReference type="EMBL" id="JBFNQD010000007">
    <property type="protein sequence ID" value="MEW9307913.1"/>
    <property type="molecule type" value="Genomic_DNA"/>
</dbReference>
<dbReference type="InterPro" id="IPR009506">
    <property type="entry name" value="YjiS-like"/>
</dbReference>
<comment type="caution">
    <text evidence="3">The sequence shown here is derived from an EMBL/GenBank/DDBJ whole genome shotgun (WGS) entry which is preliminary data.</text>
</comment>
<evidence type="ECO:0000259" key="2">
    <source>
        <dbReference type="Pfam" id="PF06568"/>
    </source>
</evidence>
<feature type="domain" description="YjiS-like" evidence="2">
    <location>
        <begin position="23"/>
        <end position="52"/>
    </location>
</feature>
<sequence>MGAQPAALRWLASRIRAFARLGAAAVSRHRERICHARTLEALNDRGLRDIGLFRVGAKIRAERFADCCHHLRSPQAEEDPFGAWQSTHNAACDRAPMDPGGNSNAIEAAD</sequence>
<reference evidence="3 4" key="1">
    <citation type="submission" date="2024-07" db="EMBL/GenBank/DDBJ databases">
        <title>Description of Labrys sedimenti sp. nov., isolated from a diclofenac-degrading enrichment culture.</title>
        <authorList>
            <person name="Tancsics A."/>
            <person name="Csepanyi A."/>
        </authorList>
    </citation>
    <scope>NUCLEOTIDE SEQUENCE [LARGE SCALE GENOMIC DNA]</scope>
    <source>
        <strain evidence="3 4">LMG 23578</strain>
    </source>
</reference>
<feature type="compositionally biased region" description="Polar residues" evidence="1">
    <location>
        <begin position="101"/>
        <end position="110"/>
    </location>
</feature>
<name>A0ABV3PRX4_9HYPH</name>
<dbReference type="Proteomes" id="UP001555786">
    <property type="component" value="Unassembled WGS sequence"/>
</dbReference>
<evidence type="ECO:0000313" key="4">
    <source>
        <dbReference type="Proteomes" id="UP001555786"/>
    </source>
</evidence>
<evidence type="ECO:0000313" key="3">
    <source>
        <dbReference type="EMBL" id="MEW9307913.1"/>
    </source>
</evidence>
<organism evidence="3 4">
    <name type="scientific">Labrys neptuniae</name>
    <dbReference type="NCBI Taxonomy" id="376174"/>
    <lineage>
        <taxon>Bacteria</taxon>
        <taxon>Pseudomonadati</taxon>
        <taxon>Pseudomonadota</taxon>
        <taxon>Alphaproteobacteria</taxon>
        <taxon>Hyphomicrobiales</taxon>
        <taxon>Xanthobacteraceae</taxon>
        <taxon>Labrys</taxon>
    </lineage>
</organism>
<dbReference type="Pfam" id="PF06568">
    <property type="entry name" value="YjiS-like"/>
    <property type="match status" value="1"/>
</dbReference>
<protein>
    <submittedName>
        <fullName evidence="3">DUF1127 domain-containing protein</fullName>
    </submittedName>
</protein>
<proteinExistence type="predicted"/>
<gene>
    <name evidence="3" type="ORF">ABXS05_20335</name>
</gene>
<feature type="region of interest" description="Disordered" evidence="1">
    <location>
        <begin position="90"/>
        <end position="110"/>
    </location>
</feature>
<accession>A0ABV3PRX4</accession>
<keyword evidence="4" id="KW-1185">Reference proteome</keyword>
<evidence type="ECO:0000256" key="1">
    <source>
        <dbReference type="SAM" id="MobiDB-lite"/>
    </source>
</evidence>